<keyword evidence="10" id="KW-1185">Reference proteome</keyword>
<evidence type="ECO:0000256" key="5">
    <source>
        <dbReference type="ARBA" id="ARBA00023186"/>
    </source>
</evidence>
<dbReference type="InterPro" id="IPR000297">
    <property type="entry name" value="PPIase_PpiC"/>
</dbReference>
<dbReference type="GO" id="GO:0003755">
    <property type="term" value="F:peptidyl-prolyl cis-trans isomerase activity"/>
    <property type="evidence" value="ECO:0007669"/>
    <property type="project" value="UniProtKB-UniRule"/>
</dbReference>
<feature type="domain" description="PpiC" evidence="8">
    <location>
        <begin position="183"/>
        <end position="284"/>
    </location>
</feature>
<evidence type="ECO:0000256" key="3">
    <source>
        <dbReference type="ARBA" id="ARBA00022764"/>
    </source>
</evidence>
<dbReference type="GO" id="GO:0042277">
    <property type="term" value="F:peptide binding"/>
    <property type="evidence" value="ECO:0007669"/>
    <property type="project" value="InterPro"/>
</dbReference>
<dbReference type="SUPFAM" id="SSF109998">
    <property type="entry name" value="Triger factor/SurA peptide-binding domain-like"/>
    <property type="match status" value="1"/>
</dbReference>
<evidence type="ECO:0000313" key="9">
    <source>
        <dbReference type="EMBL" id="BBP45367.1"/>
    </source>
</evidence>
<dbReference type="GO" id="GO:0030288">
    <property type="term" value="C:outer membrane-bounded periplasmic space"/>
    <property type="evidence" value="ECO:0007669"/>
    <property type="project" value="InterPro"/>
</dbReference>
<evidence type="ECO:0000259" key="8">
    <source>
        <dbReference type="PROSITE" id="PS50198"/>
    </source>
</evidence>
<comment type="subcellular location">
    <subcellularLocation>
        <location evidence="7">Periplasm</location>
    </subcellularLocation>
    <text evidence="7">Is capable of associating with the outer membrane.</text>
</comment>
<evidence type="ECO:0000256" key="7">
    <source>
        <dbReference type="HAMAP-Rule" id="MF_01183"/>
    </source>
</evidence>
<dbReference type="Pfam" id="PF00639">
    <property type="entry name" value="Rotamase"/>
    <property type="match status" value="2"/>
</dbReference>
<dbReference type="GO" id="GO:0051082">
    <property type="term" value="F:unfolded protein binding"/>
    <property type="evidence" value="ECO:0007669"/>
    <property type="project" value="UniProtKB-UniRule"/>
</dbReference>
<dbReference type="InterPro" id="IPR023034">
    <property type="entry name" value="PPIase_SurA"/>
</dbReference>
<dbReference type="Pfam" id="PF09312">
    <property type="entry name" value="SurA_N"/>
    <property type="match status" value="1"/>
</dbReference>
<dbReference type="InterPro" id="IPR046357">
    <property type="entry name" value="PPIase_dom_sf"/>
</dbReference>
<dbReference type="InterPro" id="IPR050280">
    <property type="entry name" value="OMP_Chaperone_SurA"/>
</dbReference>
<evidence type="ECO:0000256" key="1">
    <source>
        <dbReference type="ARBA" id="ARBA00022729"/>
    </source>
</evidence>
<evidence type="ECO:0000256" key="2">
    <source>
        <dbReference type="ARBA" id="ARBA00022737"/>
    </source>
</evidence>
<reference evidence="10" key="1">
    <citation type="submission" date="2019-11" db="EMBL/GenBank/DDBJ databases">
        <title>Isolation and characterization of two novel species in the genus Thiomicrorhabdus.</title>
        <authorList>
            <person name="Mochizuki J."/>
            <person name="Kojima H."/>
            <person name="Fukui M."/>
        </authorList>
    </citation>
    <scope>NUCLEOTIDE SEQUENCE [LARGE SCALE GENOMIC DNA]</scope>
    <source>
        <strain evidence="10">aks77</strain>
    </source>
</reference>
<dbReference type="EMBL" id="AP021889">
    <property type="protein sequence ID" value="BBP45367.1"/>
    <property type="molecule type" value="Genomic_DNA"/>
</dbReference>
<protein>
    <recommendedName>
        <fullName evidence="7">Chaperone SurA</fullName>
    </recommendedName>
    <alternativeName>
        <fullName evidence="7">Peptidyl-prolyl cis-trans isomerase SurA</fullName>
        <shortName evidence="7">PPIase SurA</shortName>
        <ecNumber evidence="7">5.2.1.8</ecNumber>
    </alternativeName>
    <alternativeName>
        <fullName evidence="7">Rotamase SurA</fullName>
    </alternativeName>
</protein>
<comment type="catalytic activity">
    <reaction evidence="7">
        <text>[protein]-peptidylproline (omega=180) = [protein]-peptidylproline (omega=0)</text>
        <dbReference type="Rhea" id="RHEA:16237"/>
        <dbReference type="Rhea" id="RHEA-COMP:10747"/>
        <dbReference type="Rhea" id="RHEA-COMP:10748"/>
        <dbReference type="ChEBI" id="CHEBI:83833"/>
        <dbReference type="ChEBI" id="CHEBI:83834"/>
        <dbReference type="EC" id="5.2.1.8"/>
    </reaction>
</comment>
<dbReference type="HAMAP" id="MF_01183">
    <property type="entry name" value="Chaperone_SurA"/>
    <property type="match status" value="1"/>
</dbReference>
<evidence type="ECO:0000256" key="6">
    <source>
        <dbReference type="ARBA" id="ARBA00023235"/>
    </source>
</evidence>
<comment type="domain">
    <text evidence="7">The PPIase activity resides only in the second parvulin domain. The N-terminal region and the C-terminal tail are necessary and sufficient for the chaperone activity of SurA. The PPIase activity is dispensable for SurA to function as a chaperone. The N-terminal region and the C-terminal tail are also required for porin recognition.</text>
</comment>
<dbReference type="Proteomes" id="UP000501726">
    <property type="component" value="Chromosome"/>
</dbReference>
<dbReference type="SUPFAM" id="SSF54534">
    <property type="entry name" value="FKBP-like"/>
    <property type="match status" value="2"/>
</dbReference>
<keyword evidence="1 7" id="KW-0732">Signal</keyword>
<feature type="signal peptide" evidence="7">
    <location>
        <begin position="1"/>
        <end position="25"/>
    </location>
</feature>
<dbReference type="Gene3D" id="1.10.4030.10">
    <property type="entry name" value="Porin chaperone SurA, peptide-binding domain"/>
    <property type="match status" value="1"/>
</dbReference>
<accession>A0A6F8PTK8</accession>
<feature type="chain" id="PRO_5026399458" description="Chaperone SurA" evidence="7">
    <location>
        <begin position="26"/>
        <end position="437"/>
    </location>
</feature>
<dbReference type="GO" id="GO:0043165">
    <property type="term" value="P:Gram-negative-bacterium-type cell outer membrane assembly"/>
    <property type="evidence" value="ECO:0007669"/>
    <property type="project" value="InterPro"/>
</dbReference>
<keyword evidence="4 7" id="KW-0697">Rotamase</keyword>
<dbReference type="PANTHER" id="PTHR47637">
    <property type="entry name" value="CHAPERONE SURA"/>
    <property type="match status" value="1"/>
</dbReference>
<dbReference type="InterPro" id="IPR015391">
    <property type="entry name" value="SurA_N"/>
</dbReference>
<gene>
    <name evidence="7 9" type="primary">surA</name>
    <name evidence="9" type="ORF">THMIRHAS_07400</name>
</gene>
<organism evidence="9 10">
    <name type="scientific">Thiosulfatimonas sediminis</name>
    <dbReference type="NCBI Taxonomy" id="2675054"/>
    <lineage>
        <taxon>Bacteria</taxon>
        <taxon>Pseudomonadati</taxon>
        <taxon>Pseudomonadota</taxon>
        <taxon>Gammaproteobacteria</taxon>
        <taxon>Thiotrichales</taxon>
        <taxon>Piscirickettsiaceae</taxon>
        <taxon>Thiosulfatimonas</taxon>
    </lineage>
</organism>
<keyword evidence="3 7" id="KW-0574">Periplasm</keyword>
<comment type="function">
    <text evidence="7">Chaperone involved in the correct folding and assembly of outer membrane proteins. Recognizes specific patterns of aromatic residues and the orientation of their side chains, which are found more frequently in integral outer membrane proteins. May act in both early periplasmic and late outer membrane-associated steps of protein maturation.</text>
</comment>
<sequence precursor="true">MKPILRATLVSALSLAAFLPLNSFAASPNSANNGVLVDRIVAVVDDRIILKSELNSRLLEKSDELAQQNIPVSDVEALREQVLESLITEAVQLSRAELTGLQVSDQELNEQMEKIAAGNKLSLLELRNRLNIEVDNGFNKLRDKIKTQMLIQKLRQREVISRVQVTESEIENYLKRKTLANKYREINLRHILVALPESATQQQRQQALQKINEIRQRALNGEDFTQLAVRYSNGSRALDGGDLGWMSDSQVPTFFAKQVNNMNLGDISDVIQSPSGFHLIQIADQRQAGTQKVDQYHLFRFLVLSDGAQQQMQAPASIREAAANINSLDDFKALQQTFADIPETENANSDMGWRSSEELSPELQTRLAGLNVGQALDPVATQRGWLIYYLDGIRTVNEDADDKREEAAKAVQMRKANEMFDLWLRRLRDEAYVRIEL</sequence>
<name>A0A6F8PTK8_9GAMM</name>
<dbReference type="EC" id="5.2.1.8" evidence="7"/>
<dbReference type="RefSeq" id="WP_173271033.1">
    <property type="nucleotide sequence ID" value="NZ_AP021889.1"/>
</dbReference>
<proteinExistence type="inferred from homology"/>
<dbReference type="Gene3D" id="3.10.50.40">
    <property type="match status" value="2"/>
</dbReference>
<evidence type="ECO:0000313" key="10">
    <source>
        <dbReference type="Proteomes" id="UP000501726"/>
    </source>
</evidence>
<dbReference type="KEGG" id="tse:THMIRHAS_07400"/>
<dbReference type="PANTHER" id="PTHR47637:SF1">
    <property type="entry name" value="CHAPERONE SURA"/>
    <property type="match status" value="1"/>
</dbReference>
<keyword evidence="6 7" id="KW-0413">Isomerase</keyword>
<dbReference type="PROSITE" id="PS50198">
    <property type="entry name" value="PPIC_PPIASE_2"/>
    <property type="match status" value="2"/>
</dbReference>
<keyword evidence="2 7" id="KW-0677">Repeat</keyword>
<dbReference type="AlphaFoldDB" id="A0A6F8PTK8"/>
<dbReference type="GO" id="GO:0050821">
    <property type="term" value="P:protein stabilization"/>
    <property type="evidence" value="ECO:0007669"/>
    <property type="project" value="InterPro"/>
</dbReference>
<feature type="domain" description="PpiC" evidence="8">
    <location>
        <begin position="293"/>
        <end position="392"/>
    </location>
</feature>
<evidence type="ECO:0000256" key="4">
    <source>
        <dbReference type="ARBA" id="ARBA00023110"/>
    </source>
</evidence>
<dbReference type="InterPro" id="IPR027304">
    <property type="entry name" value="Trigger_fact/SurA_dom_sf"/>
</dbReference>
<dbReference type="GO" id="GO:0006457">
    <property type="term" value="P:protein folding"/>
    <property type="evidence" value="ECO:0007669"/>
    <property type="project" value="UniProtKB-UniRule"/>
</dbReference>
<keyword evidence="5 7" id="KW-0143">Chaperone</keyword>